<dbReference type="EMBL" id="WMBA01000029">
    <property type="protein sequence ID" value="MTD56086.1"/>
    <property type="molecule type" value="Genomic_DNA"/>
</dbReference>
<feature type="transmembrane region" description="Helical" evidence="12">
    <location>
        <begin position="396"/>
        <end position="417"/>
    </location>
</feature>
<dbReference type="PROSITE" id="PS00216">
    <property type="entry name" value="SUGAR_TRANSPORT_1"/>
    <property type="match status" value="1"/>
</dbReference>
<evidence type="ECO:0000256" key="9">
    <source>
        <dbReference type="ARBA" id="ARBA00037295"/>
    </source>
</evidence>
<evidence type="ECO:0000256" key="1">
    <source>
        <dbReference type="ARBA" id="ARBA00004651"/>
    </source>
</evidence>
<comment type="subcellular location">
    <subcellularLocation>
        <location evidence="1">Cell membrane</location>
        <topology evidence="1">Multi-pass membrane protein</topology>
    </subcellularLocation>
</comment>
<dbReference type="Proteomes" id="UP000440096">
    <property type="component" value="Unassembled WGS sequence"/>
</dbReference>
<feature type="transmembrane region" description="Helical" evidence="12">
    <location>
        <begin position="192"/>
        <end position="218"/>
    </location>
</feature>
<evidence type="ECO:0000256" key="3">
    <source>
        <dbReference type="ARBA" id="ARBA00022448"/>
    </source>
</evidence>
<evidence type="ECO:0000313" key="15">
    <source>
        <dbReference type="Proteomes" id="UP000440096"/>
    </source>
</evidence>
<dbReference type="Gene3D" id="1.20.1250.20">
    <property type="entry name" value="MFS general substrate transporter like domains"/>
    <property type="match status" value="2"/>
</dbReference>
<dbReference type="InterPro" id="IPR036259">
    <property type="entry name" value="MFS_trans_sf"/>
</dbReference>
<feature type="transmembrane region" description="Helical" evidence="12">
    <location>
        <begin position="369"/>
        <end position="390"/>
    </location>
</feature>
<feature type="transmembrane region" description="Helical" evidence="12">
    <location>
        <begin position="86"/>
        <end position="104"/>
    </location>
</feature>
<evidence type="ECO:0000256" key="4">
    <source>
        <dbReference type="ARBA" id="ARBA00022475"/>
    </source>
</evidence>
<organism evidence="14 15">
    <name type="scientific">Amycolatopsis pithecellobii</name>
    <dbReference type="NCBI Taxonomy" id="664692"/>
    <lineage>
        <taxon>Bacteria</taxon>
        <taxon>Bacillati</taxon>
        <taxon>Actinomycetota</taxon>
        <taxon>Actinomycetes</taxon>
        <taxon>Pseudonocardiales</taxon>
        <taxon>Pseudonocardiaceae</taxon>
        <taxon>Amycolatopsis</taxon>
    </lineage>
</organism>
<evidence type="ECO:0000256" key="6">
    <source>
        <dbReference type="ARBA" id="ARBA00022847"/>
    </source>
</evidence>
<dbReference type="InterPro" id="IPR020846">
    <property type="entry name" value="MFS_dom"/>
</dbReference>
<evidence type="ECO:0000256" key="5">
    <source>
        <dbReference type="ARBA" id="ARBA00022692"/>
    </source>
</evidence>
<evidence type="ECO:0000259" key="13">
    <source>
        <dbReference type="PROSITE" id="PS50850"/>
    </source>
</evidence>
<dbReference type="SUPFAM" id="SSF103473">
    <property type="entry name" value="MFS general substrate transporter"/>
    <property type="match status" value="1"/>
</dbReference>
<reference evidence="14 15" key="1">
    <citation type="submission" date="2019-11" db="EMBL/GenBank/DDBJ databases">
        <title>Draft genome of Amycolatopsis RM579.</title>
        <authorList>
            <person name="Duangmal K."/>
            <person name="Mingma R."/>
        </authorList>
    </citation>
    <scope>NUCLEOTIDE SEQUENCE [LARGE SCALE GENOMIC DNA]</scope>
    <source>
        <strain evidence="14 15">RM579</strain>
    </source>
</reference>
<evidence type="ECO:0000256" key="11">
    <source>
        <dbReference type="SAM" id="MobiDB-lite"/>
    </source>
</evidence>
<dbReference type="Pfam" id="PF07690">
    <property type="entry name" value="MFS_1"/>
    <property type="match status" value="1"/>
</dbReference>
<dbReference type="PANTHER" id="PTHR43045">
    <property type="entry name" value="SHIKIMATE TRANSPORTER"/>
    <property type="match status" value="1"/>
</dbReference>
<dbReference type="PROSITE" id="PS50850">
    <property type="entry name" value="MFS"/>
    <property type="match status" value="1"/>
</dbReference>
<name>A0A6N7Z7Q3_9PSEU</name>
<keyword evidence="4" id="KW-1003">Cell membrane</keyword>
<feature type="transmembrane region" description="Helical" evidence="12">
    <location>
        <begin position="275"/>
        <end position="297"/>
    </location>
</feature>
<dbReference type="InterPro" id="IPR005829">
    <property type="entry name" value="Sugar_transporter_CS"/>
</dbReference>
<evidence type="ECO:0000313" key="14">
    <source>
        <dbReference type="EMBL" id="MTD56086.1"/>
    </source>
</evidence>
<accession>A0A6N7Z7Q3</accession>
<dbReference type="RefSeq" id="WP_154758254.1">
    <property type="nucleotide sequence ID" value="NZ_WMBA01000029.1"/>
</dbReference>
<feature type="transmembrane region" description="Helical" evidence="12">
    <location>
        <begin position="304"/>
        <end position="322"/>
    </location>
</feature>
<feature type="transmembrane region" description="Helical" evidence="12">
    <location>
        <begin position="25"/>
        <end position="47"/>
    </location>
</feature>
<keyword evidence="8 12" id="KW-0472">Membrane</keyword>
<comment type="function">
    <text evidence="9">May be a proton symporter involved in the uptake of osmolytes such as proline and glycine betaine.</text>
</comment>
<keyword evidence="3" id="KW-0813">Transport</keyword>
<keyword evidence="6" id="KW-0769">Symport</keyword>
<feature type="transmembrane region" description="Helical" evidence="12">
    <location>
        <begin position="239"/>
        <end position="263"/>
    </location>
</feature>
<feature type="domain" description="Major facilitator superfamily (MFS) profile" evidence="13">
    <location>
        <begin position="13"/>
        <end position="422"/>
    </location>
</feature>
<feature type="region of interest" description="Disordered" evidence="11">
    <location>
        <begin position="430"/>
        <end position="449"/>
    </location>
</feature>
<evidence type="ECO:0000256" key="7">
    <source>
        <dbReference type="ARBA" id="ARBA00022989"/>
    </source>
</evidence>
<sequence>MERQSASGDVRRAAMSSFLGSAIEWYDFTIFSTAAALVFGSAFFPAGDPTTQSLLAFATLGIGFLARPLGGAVAGHLGDRLGRKTTLLLTLSIMGVATAAIGLLPTYGQAGLVAPVLLVVCRLVQGFSAGGEWAGAALMAVEHAPTHRRGLWGSFVQSGTPFGVILAILVFLAVQIGLGADAFVAWGWRVPFLLSFVLLGLAMYIRLRVAESPVFVAVRKAKPTRTPLLRVFRERPRQLVIAALTFVGCNAIGYVFLSFLLAYGTGVLRLDRGTILLVSLVGGVAWCGANIVGGALADRLGRRSIYVVGYLLFAAWAFPFFALVNTAAPLLMCLAVAVLCIAIGLTFGPQAALFAELFPPAFRYSGASLAMAIGSILGGAFAPLIATFLLAETGTVFAVSSYMAAVAIISLVAVLALRERELGDMRAADERQRAVSARSGAPVPDEAGR</sequence>
<protein>
    <recommendedName>
        <fullName evidence="10">Putative proline/betaine transporter</fullName>
    </recommendedName>
</protein>
<dbReference type="GO" id="GO:0005886">
    <property type="term" value="C:plasma membrane"/>
    <property type="evidence" value="ECO:0007669"/>
    <property type="project" value="UniProtKB-SubCell"/>
</dbReference>
<evidence type="ECO:0000256" key="10">
    <source>
        <dbReference type="ARBA" id="ARBA00039918"/>
    </source>
</evidence>
<dbReference type="CDD" id="cd17369">
    <property type="entry name" value="MFS_ShiA_like"/>
    <property type="match status" value="1"/>
</dbReference>
<evidence type="ECO:0000256" key="2">
    <source>
        <dbReference type="ARBA" id="ARBA00008240"/>
    </source>
</evidence>
<dbReference type="PANTHER" id="PTHR43045:SF1">
    <property type="entry name" value="SHIKIMATE TRANSPORTER"/>
    <property type="match status" value="1"/>
</dbReference>
<dbReference type="FunFam" id="1.20.1250.20:FF:000001">
    <property type="entry name" value="Dicarboxylate MFS transporter"/>
    <property type="match status" value="1"/>
</dbReference>
<feature type="transmembrane region" description="Helical" evidence="12">
    <location>
        <begin position="53"/>
        <end position="74"/>
    </location>
</feature>
<keyword evidence="7 12" id="KW-1133">Transmembrane helix</keyword>
<keyword evidence="5 12" id="KW-0812">Transmembrane</keyword>
<comment type="caution">
    <text evidence="14">The sequence shown here is derived from an EMBL/GenBank/DDBJ whole genome shotgun (WGS) entry which is preliminary data.</text>
</comment>
<evidence type="ECO:0000256" key="12">
    <source>
        <dbReference type="SAM" id="Phobius"/>
    </source>
</evidence>
<comment type="similarity">
    <text evidence="2">Belongs to the major facilitator superfamily. Metabolite:H+ Symporter (MHS) family (TC 2.A.1.6) family.</text>
</comment>
<dbReference type="AlphaFoldDB" id="A0A6N7Z7Q3"/>
<dbReference type="OrthoDB" id="8953821at2"/>
<evidence type="ECO:0000256" key="8">
    <source>
        <dbReference type="ARBA" id="ARBA00023136"/>
    </source>
</evidence>
<gene>
    <name evidence="14" type="ORF">GKO32_19190</name>
</gene>
<feature type="transmembrane region" description="Helical" evidence="12">
    <location>
        <begin position="328"/>
        <end position="348"/>
    </location>
</feature>
<keyword evidence="15" id="KW-1185">Reference proteome</keyword>
<feature type="transmembrane region" description="Helical" evidence="12">
    <location>
        <begin position="162"/>
        <end position="186"/>
    </location>
</feature>
<proteinExistence type="inferred from homology"/>
<dbReference type="GO" id="GO:0015293">
    <property type="term" value="F:symporter activity"/>
    <property type="evidence" value="ECO:0007669"/>
    <property type="project" value="UniProtKB-KW"/>
</dbReference>
<dbReference type="InterPro" id="IPR011701">
    <property type="entry name" value="MFS"/>
</dbReference>